<feature type="binding site" evidence="5">
    <location>
        <position position="77"/>
    </location>
    <ligand>
        <name>FMN</name>
        <dbReference type="ChEBI" id="CHEBI:58210"/>
    </ligand>
</feature>
<keyword evidence="5" id="KW-0288">FMN</keyword>
<dbReference type="PANTHER" id="PTHR10578">
    <property type="entry name" value="S -2-HYDROXY-ACID OXIDASE-RELATED"/>
    <property type="match status" value="1"/>
</dbReference>
<dbReference type="InterPro" id="IPR012133">
    <property type="entry name" value="Alpha-hydoxy_acid_DH_FMN"/>
</dbReference>
<keyword evidence="5" id="KW-0285">Flavoprotein</keyword>
<dbReference type="Gene3D" id="3.20.20.70">
    <property type="entry name" value="Aldolase class I"/>
    <property type="match status" value="1"/>
</dbReference>
<sequence>MADTSKRKLETTLFGQKYATPLIQAPIGVQSIFNPNGEKGIAKICSELGIPFTLSTAASSTIEEVASAGRDGPRWFQLYWPTDDDITISLLRRARENKYNVLVVTLDTWSAGWRPLDLDSGYLPLVNGVGNQIGFSDPVFRAKFKEAHGIEVEDNTALASREWLKIILSGSVQPWERISFLKKNWPGPVVVKGIQHVEDAKMAVKFGCDGIIVSNHGGRQLDGAVGSLRMLQPIVEAVGKQTDVLFDSGARTGSDILKAFCLGAKGVLIGRPTMYGYAVAGEEGAREVFMGLLADLDQSMGMTGVTDLQASNTSTIVSSNEI</sequence>
<dbReference type="AlphaFoldDB" id="A0AAV9WT16"/>
<keyword evidence="2" id="KW-0560">Oxidoreductase</keyword>
<feature type="active site" description="Proton acceptor" evidence="4">
    <location>
        <position position="216"/>
    </location>
</feature>
<gene>
    <name evidence="7" type="ORF">TWF694_005422</name>
</gene>
<dbReference type="Pfam" id="PF01070">
    <property type="entry name" value="FMN_dh"/>
    <property type="match status" value="1"/>
</dbReference>
<feature type="binding site" evidence="5">
    <location>
        <position position="114"/>
    </location>
    <ligand>
        <name>glyoxylate</name>
        <dbReference type="ChEBI" id="CHEBI:36655"/>
    </ligand>
</feature>
<dbReference type="PIRSF" id="PIRSF000138">
    <property type="entry name" value="Al-hdrx_acd_dh"/>
    <property type="match status" value="1"/>
</dbReference>
<evidence type="ECO:0000256" key="4">
    <source>
        <dbReference type="PIRSR" id="PIRSR000138-1"/>
    </source>
</evidence>
<organism evidence="7 8">
    <name type="scientific">Orbilia ellipsospora</name>
    <dbReference type="NCBI Taxonomy" id="2528407"/>
    <lineage>
        <taxon>Eukaryota</taxon>
        <taxon>Fungi</taxon>
        <taxon>Dikarya</taxon>
        <taxon>Ascomycota</taxon>
        <taxon>Pezizomycotina</taxon>
        <taxon>Orbiliomycetes</taxon>
        <taxon>Orbiliales</taxon>
        <taxon>Orbiliaceae</taxon>
        <taxon>Orbilia</taxon>
    </lineage>
</organism>
<feature type="binding site" evidence="5">
    <location>
        <begin position="270"/>
        <end position="271"/>
    </location>
    <ligand>
        <name>FMN</name>
        <dbReference type="ChEBI" id="CHEBI:58210"/>
    </ligand>
</feature>
<dbReference type="PROSITE" id="PS51349">
    <property type="entry name" value="FMN_HYDROXY_ACID_DH_2"/>
    <property type="match status" value="1"/>
</dbReference>
<protein>
    <recommendedName>
        <fullName evidence="6">FMN hydroxy acid dehydrogenase domain-containing protein</fullName>
    </recommendedName>
</protein>
<feature type="binding site" evidence="5">
    <location>
        <position position="105"/>
    </location>
    <ligand>
        <name>FMN</name>
        <dbReference type="ChEBI" id="CHEBI:58210"/>
    </ligand>
</feature>
<feature type="binding site" evidence="5">
    <location>
        <position position="192"/>
    </location>
    <ligand>
        <name>FMN</name>
        <dbReference type="ChEBI" id="CHEBI:58210"/>
    </ligand>
</feature>
<dbReference type="Proteomes" id="UP001365542">
    <property type="component" value="Unassembled WGS sequence"/>
</dbReference>
<evidence type="ECO:0000256" key="5">
    <source>
        <dbReference type="PIRSR" id="PIRSR000138-2"/>
    </source>
</evidence>
<feature type="binding site" evidence="5">
    <location>
        <position position="219"/>
    </location>
    <ligand>
        <name>glyoxylate</name>
        <dbReference type="ChEBI" id="CHEBI:36655"/>
    </ligand>
</feature>
<keyword evidence="8" id="KW-1185">Reference proteome</keyword>
<feature type="binding site" evidence="5">
    <location>
        <begin position="26"/>
        <end position="28"/>
    </location>
    <ligand>
        <name>FMN</name>
        <dbReference type="ChEBI" id="CHEBI:58210"/>
    </ligand>
</feature>
<dbReference type="EMBL" id="JAVHJO010000017">
    <property type="protein sequence ID" value="KAK6525276.1"/>
    <property type="molecule type" value="Genomic_DNA"/>
</dbReference>
<dbReference type="InterPro" id="IPR000262">
    <property type="entry name" value="FMN-dep_DH"/>
</dbReference>
<dbReference type="SUPFAM" id="SSF51395">
    <property type="entry name" value="FMN-linked oxidoreductases"/>
    <property type="match status" value="1"/>
</dbReference>
<feature type="binding site" evidence="5">
    <location>
        <position position="216"/>
    </location>
    <ligand>
        <name>glyoxylate</name>
        <dbReference type="ChEBI" id="CHEBI:36655"/>
    </ligand>
</feature>
<feature type="binding site" evidence="5">
    <location>
        <position position="55"/>
    </location>
    <ligand>
        <name>FMN</name>
        <dbReference type="ChEBI" id="CHEBI:58210"/>
    </ligand>
</feature>
<dbReference type="PANTHER" id="PTHR10578:SF86">
    <property type="entry name" value="DEPENDENT DEHYDROGENASE, PUTATIVE (AFU_ORTHOLOGUE AFUA_6G02720)-RELATED"/>
    <property type="match status" value="1"/>
</dbReference>
<reference evidence="7 8" key="1">
    <citation type="submission" date="2019-10" db="EMBL/GenBank/DDBJ databases">
        <authorList>
            <person name="Palmer J.M."/>
        </authorList>
    </citation>
    <scope>NUCLEOTIDE SEQUENCE [LARGE SCALE GENOMIC DNA]</scope>
    <source>
        <strain evidence="7 8">TWF694</strain>
    </source>
</reference>
<evidence type="ECO:0000256" key="1">
    <source>
        <dbReference type="ARBA" id="ARBA00001917"/>
    </source>
</evidence>
<dbReference type="InterPro" id="IPR013785">
    <property type="entry name" value="Aldolase_TIM"/>
</dbReference>
<evidence type="ECO:0000256" key="2">
    <source>
        <dbReference type="ARBA" id="ARBA00023002"/>
    </source>
</evidence>
<evidence type="ECO:0000256" key="3">
    <source>
        <dbReference type="ARBA" id="ARBA00024042"/>
    </source>
</evidence>
<dbReference type="GO" id="GO:0016491">
    <property type="term" value="F:oxidoreductase activity"/>
    <property type="evidence" value="ECO:0007669"/>
    <property type="project" value="UniProtKB-KW"/>
</dbReference>
<proteinExistence type="inferred from homology"/>
<dbReference type="InterPro" id="IPR037396">
    <property type="entry name" value="FMN_HAD"/>
</dbReference>
<feature type="domain" description="FMN hydroxy acid dehydrogenase" evidence="6">
    <location>
        <begin position="1"/>
        <end position="321"/>
    </location>
</feature>
<feature type="binding site" evidence="5">
    <location>
        <position position="79"/>
    </location>
    <ligand>
        <name>glyoxylate</name>
        <dbReference type="ChEBI" id="CHEBI:36655"/>
    </ligand>
</feature>
<comment type="cofactor">
    <cofactor evidence="1">
        <name>FMN</name>
        <dbReference type="ChEBI" id="CHEBI:58210"/>
    </cofactor>
</comment>
<comment type="caution">
    <text evidence="7">The sequence shown here is derived from an EMBL/GenBank/DDBJ whole genome shotgun (WGS) entry which is preliminary data.</text>
</comment>
<evidence type="ECO:0000313" key="7">
    <source>
        <dbReference type="EMBL" id="KAK6525276.1"/>
    </source>
</evidence>
<dbReference type="GO" id="GO:0010181">
    <property type="term" value="F:FMN binding"/>
    <property type="evidence" value="ECO:0007669"/>
    <property type="project" value="InterPro"/>
</dbReference>
<dbReference type="PROSITE" id="PS00557">
    <property type="entry name" value="FMN_HYDROXY_ACID_DH_1"/>
    <property type="match status" value="1"/>
</dbReference>
<accession>A0AAV9WT16</accession>
<dbReference type="InterPro" id="IPR008259">
    <property type="entry name" value="FMN_hydac_DH_AS"/>
</dbReference>
<feature type="binding site" evidence="5">
    <location>
        <position position="214"/>
    </location>
    <ligand>
        <name>FMN</name>
        <dbReference type="ChEBI" id="CHEBI:58210"/>
    </ligand>
</feature>
<evidence type="ECO:0000259" key="6">
    <source>
        <dbReference type="PROSITE" id="PS51349"/>
    </source>
</evidence>
<evidence type="ECO:0000313" key="8">
    <source>
        <dbReference type="Proteomes" id="UP001365542"/>
    </source>
</evidence>
<feature type="binding site" evidence="5">
    <location>
        <begin position="247"/>
        <end position="251"/>
    </location>
    <ligand>
        <name>FMN</name>
        <dbReference type="ChEBI" id="CHEBI:58210"/>
    </ligand>
</feature>
<name>A0AAV9WT16_9PEZI</name>
<comment type="similarity">
    <text evidence="3">Belongs to the FMN-dependent alpha-hydroxy acid dehydrogenase family.</text>
</comment>